<keyword evidence="4" id="KW-0804">Transcription</keyword>
<evidence type="ECO:0000256" key="3">
    <source>
        <dbReference type="ARBA" id="ARBA00023125"/>
    </source>
</evidence>
<dbReference type="Pfam" id="PF10533">
    <property type="entry name" value="Plant_zn_clust"/>
    <property type="match status" value="1"/>
</dbReference>
<dbReference type="Pfam" id="PF03106">
    <property type="entry name" value="WRKY"/>
    <property type="match status" value="1"/>
</dbReference>
<reference evidence="7 8" key="1">
    <citation type="journal article" date="2023" name="Plants (Basel)">
        <title>Bridging the Gap: Combining Genomics and Transcriptomics Approaches to Understand Stylosanthes scabra, an Orphan Legume from the Brazilian Caatinga.</title>
        <authorList>
            <person name="Ferreira-Neto J.R.C."/>
            <person name="da Silva M.D."/>
            <person name="Binneck E."/>
            <person name="de Melo N.F."/>
            <person name="da Silva R.H."/>
            <person name="de Melo A.L.T.M."/>
            <person name="Pandolfi V."/>
            <person name="Bustamante F.O."/>
            <person name="Brasileiro-Vidal A.C."/>
            <person name="Benko-Iseppon A.M."/>
        </authorList>
    </citation>
    <scope>NUCLEOTIDE SEQUENCE [LARGE SCALE GENOMIC DNA]</scope>
    <source>
        <tissue evidence="7">Leaves</tissue>
    </source>
</reference>
<evidence type="ECO:0000256" key="5">
    <source>
        <dbReference type="ARBA" id="ARBA00023242"/>
    </source>
</evidence>
<dbReference type="PANTHER" id="PTHR32096">
    <property type="entry name" value="WRKY TRANSCRIPTION FACTOR 30-RELATED-RELATED"/>
    <property type="match status" value="1"/>
</dbReference>
<organism evidence="7 8">
    <name type="scientific">Stylosanthes scabra</name>
    <dbReference type="NCBI Taxonomy" id="79078"/>
    <lineage>
        <taxon>Eukaryota</taxon>
        <taxon>Viridiplantae</taxon>
        <taxon>Streptophyta</taxon>
        <taxon>Embryophyta</taxon>
        <taxon>Tracheophyta</taxon>
        <taxon>Spermatophyta</taxon>
        <taxon>Magnoliopsida</taxon>
        <taxon>eudicotyledons</taxon>
        <taxon>Gunneridae</taxon>
        <taxon>Pentapetalae</taxon>
        <taxon>rosids</taxon>
        <taxon>fabids</taxon>
        <taxon>Fabales</taxon>
        <taxon>Fabaceae</taxon>
        <taxon>Papilionoideae</taxon>
        <taxon>50 kb inversion clade</taxon>
        <taxon>dalbergioids sensu lato</taxon>
        <taxon>Dalbergieae</taxon>
        <taxon>Pterocarpus clade</taxon>
        <taxon>Stylosanthes</taxon>
    </lineage>
</organism>
<comment type="subcellular location">
    <subcellularLocation>
        <location evidence="1">Nucleus</location>
    </subcellularLocation>
</comment>
<dbReference type="InterPro" id="IPR018872">
    <property type="entry name" value="Zn-cluster-dom"/>
</dbReference>
<evidence type="ECO:0000256" key="4">
    <source>
        <dbReference type="ARBA" id="ARBA00023163"/>
    </source>
</evidence>
<evidence type="ECO:0000259" key="6">
    <source>
        <dbReference type="PROSITE" id="PS50811"/>
    </source>
</evidence>
<protein>
    <submittedName>
        <fullName evidence="7">WRKY Transcription Factor</fullName>
    </submittedName>
</protein>
<dbReference type="SMART" id="SM00774">
    <property type="entry name" value="WRKY"/>
    <property type="match status" value="1"/>
</dbReference>
<dbReference type="InterPro" id="IPR044810">
    <property type="entry name" value="WRKY_plant"/>
</dbReference>
<feature type="domain" description="WRKY" evidence="6">
    <location>
        <begin position="94"/>
        <end position="160"/>
    </location>
</feature>
<dbReference type="Proteomes" id="UP001341840">
    <property type="component" value="Unassembled WGS sequence"/>
</dbReference>
<dbReference type="Gene3D" id="2.20.25.80">
    <property type="entry name" value="WRKY domain"/>
    <property type="match status" value="1"/>
</dbReference>
<gene>
    <name evidence="7" type="primary">WRKY7_3</name>
    <name evidence="7" type="ORF">PIB30_039804</name>
</gene>
<evidence type="ECO:0000256" key="1">
    <source>
        <dbReference type="ARBA" id="ARBA00004123"/>
    </source>
</evidence>
<proteinExistence type="predicted"/>
<comment type="caution">
    <text evidence="7">The sequence shown here is derived from an EMBL/GenBank/DDBJ whole genome shotgun (WGS) entry which is preliminary data.</text>
</comment>
<dbReference type="SUPFAM" id="SSF118290">
    <property type="entry name" value="WRKY DNA-binding domain"/>
    <property type="match status" value="1"/>
</dbReference>
<keyword evidence="8" id="KW-1185">Reference proteome</keyword>
<keyword evidence="3" id="KW-0238">DNA-binding</keyword>
<evidence type="ECO:0000256" key="2">
    <source>
        <dbReference type="ARBA" id="ARBA00023015"/>
    </source>
</evidence>
<evidence type="ECO:0000313" key="8">
    <source>
        <dbReference type="Proteomes" id="UP001341840"/>
    </source>
</evidence>
<name>A0ABU6ZD38_9FABA</name>
<keyword evidence="2" id="KW-0805">Transcription regulation</keyword>
<accession>A0ABU6ZD38</accession>
<sequence>MDFSTTNSSTYLSTLTNNNIDDHSFQMQRPHHHHNVSLNMQKPPLLSNSSSLNKRNFNSLDNHNVQSSSSKCHCSKKRKLKLKREIRVPAISSKTADIPSDDFSWRKYGQKPIKGSPHPRGYYKCTSVSGCPARKHVERAADDPSMLIITYDGEHNHSLTP</sequence>
<dbReference type="EMBL" id="JASCZI010272072">
    <property type="protein sequence ID" value="MED6219870.1"/>
    <property type="molecule type" value="Genomic_DNA"/>
</dbReference>
<dbReference type="InterPro" id="IPR036576">
    <property type="entry name" value="WRKY_dom_sf"/>
</dbReference>
<keyword evidence="5" id="KW-0539">Nucleus</keyword>
<dbReference type="PROSITE" id="PS50811">
    <property type="entry name" value="WRKY"/>
    <property type="match status" value="1"/>
</dbReference>
<dbReference type="PANTHER" id="PTHR32096:SF18">
    <property type="entry name" value="DISEASE RESISTANCE PROTEIN RRS1B-RELATED"/>
    <property type="match status" value="1"/>
</dbReference>
<dbReference type="InterPro" id="IPR003657">
    <property type="entry name" value="WRKY_dom"/>
</dbReference>
<evidence type="ECO:0000313" key="7">
    <source>
        <dbReference type="EMBL" id="MED6219870.1"/>
    </source>
</evidence>